<dbReference type="GO" id="GO:0022857">
    <property type="term" value="F:transmembrane transporter activity"/>
    <property type="evidence" value="ECO:0007669"/>
    <property type="project" value="InterPro"/>
</dbReference>
<keyword evidence="8" id="KW-1185">Reference proteome</keyword>
<evidence type="ECO:0000313" key="8">
    <source>
        <dbReference type="Proteomes" id="UP000501452"/>
    </source>
</evidence>
<evidence type="ECO:0000313" key="7">
    <source>
        <dbReference type="EMBL" id="QIN82254.1"/>
    </source>
</evidence>
<feature type="transmembrane region" description="Helical" evidence="6">
    <location>
        <begin position="392"/>
        <end position="411"/>
    </location>
</feature>
<accession>A0A6G8Q6Z0</accession>
<dbReference type="AlphaFoldDB" id="A0A6G8Q6Z0"/>
<feature type="transmembrane region" description="Helical" evidence="6">
    <location>
        <begin position="463"/>
        <end position="485"/>
    </location>
</feature>
<feature type="transmembrane region" description="Helical" evidence="6">
    <location>
        <begin position="497"/>
        <end position="518"/>
    </location>
</feature>
<keyword evidence="2" id="KW-1003">Cell membrane</keyword>
<proteinExistence type="predicted"/>
<keyword evidence="5 6" id="KW-0472">Membrane</keyword>
<dbReference type="InterPro" id="IPR002293">
    <property type="entry name" value="AA/rel_permease1"/>
</dbReference>
<dbReference type="PANTHER" id="PTHR42770">
    <property type="entry name" value="AMINO ACID TRANSPORTER-RELATED"/>
    <property type="match status" value="1"/>
</dbReference>
<dbReference type="KEGG" id="rub:GBA63_06020"/>
<evidence type="ECO:0000256" key="4">
    <source>
        <dbReference type="ARBA" id="ARBA00022989"/>
    </source>
</evidence>
<protein>
    <submittedName>
        <fullName evidence="7">Amino acid permease</fullName>
    </submittedName>
</protein>
<dbReference type="InterPro" id="IPR050367">
    <property type="entry name" value="APC_superfamily"/>
</dbReference>
<evidence type="ECO:0000256" key="6">
    <source>
        <dbReference type="SAM" id="Phobius"/>
    </source>
</evidence>
<dbReference type="PANTHER" id="PTHR42770:SF7">
    <property type="entry name" value="MEMBRANE PROTEIN"/>
    <property type="match status" value="1"/>
</dbReference>
<evidence type="ECO:0000256" key="5">
    <source>
        <dbReference type="ARBA" id="ARBA00023136"/>
    </source>
</evidence>
<sequence length="536" mass="58263">MASNATAGSSTGDLFQRKATGLLRGWSVWDAFIYATFSINLITLGLFILSYAPFVPEGALIPAIILAGLYLIFQAVTYAALIAVMPRAGGDYVWMSRILGGGIGFVLAVTGWWFILWHWVPIYADILVKEVFVPLAAILGFDGLVAFFGESAGVFTASVIVAFMASALISLGMRSYARVQKFCFYGGLVGLAIMLVILLVSSRADFVSAFNAEASSMLGAGSNAYQQTVQAGQQAGGLPTDSAVFPTLLLIPFLAFFNLFSNWGATLYGEVRGASDFRKNIYAMAGALVVTSVTAVLMLLLFAKTFGWDFYYGANAAFWAGEGPISAWPYPALLVSFLLGNPVLQVILIALMSLWFFGWVGTVFMSSTRVVFATAFDRVLPEAVAKTTRSGVPWVALLLMLIPSIPISYFYAYGENFATWTLNATLVIALTFFGSTVAAAILPWRKPEIYNASPIARYNVLGIPLITVAATAFGLFLAFCLYQWVTNDVYGINNPSSFLYLSTMYVLALVIYVVSRFVRRAQGMDLKMVYDEIPED</sequence>
<feature type="transmembrane region" description="Helical" evidence="6">
    <location>
        <begin position="281"/>
        <end position="303"/>
    </location>
</feature>
<gene>
    <name evidence="7" type="ORF">GBA63_06020</name>
</gene>
<evidence type="ECO:0000256" key="3">
    <source>
        <dbReference type="ARBA" id="ARBA00022692"/>
    </source>
</evidence>
<feature type="transmembrane region" description="Helical" evidence="6">
    <location>
        <begin position="417"/>
        <end position="442"/>
    </location>
</feature>
<evidence type="ECO:0000256" key="2">
    <source>
        <dbReference type="ARBA" id="ARBA00022475"/>
    </source>
</evidence>
<feature type="transmembrane region" description="Helical" evidence="6">
    <location>
        <begin position="154"/>
        <end position="173"/>
    </location>
</feature>
<dbReference type="Proteomes" id="UP000501452">
    <property type="component" value="Chromosome"/>
</dbReference>
<dbReference type="EMBL" id="CP045119">
    <property type="protein sequence ID" value="QIN82254.1"/>
    <property type="molecule type" value="Genomic_DNA"/>
</dbReference>
<keyword evidence="3 6" id="KW-0812">Transmembrane</keyword>
<name>A0A6G8Q6Z0_9ACTN</name>
<feature type="transmembrane region" description="Helical" evidence="6">
    <location>
        <begin position="98"/>
        <end position="119"/>
    </location>
</feature>
<feature type="transmembrane region" description="Helical" evidence="6">
    <location>
        <begin position="243"/>
        <end position="260"/>
    </location>
</feature>
<feature type="transmembrane region" description="Helical" evidence="6">
    <location>
        <begin position="131"/>
        <end position="148"/>
    </location>
</feature>
<dbReference type="PIRSF" id="PIRSF006060">
    <property type="entry name" value="AA_transporter"/>
    <property type="match status" value="1"/>
</dbReference>
<evidence type="ECO:0000256" key="1">
    <source>
        <dbReference type="ARBA" id="ARBA00004651"/>
    </source>
</evidence>
<keyword evidence="4 6" id="KW-1133">Transmembrane helix</keyword>
<dbReference type="Pfam" id="PF13520">
    <property type="entry name" value="AA_permease_2"/>
    <property type="match status" value="1"/>
</dbReference>
<feature type="transmembrane region" description="Helical" evidence="6">
    <location>
        <begin position="343"/>
        <end position="372"/>
    </location>
</feature>
<organism evidence="7 8">
    <name type="scientific">Rubrobacter tropicus</name>
    <dbReference type="NCBI Taxonomy" id="2653851"/>
    <lineage>
        <taxon>Bacteria</taxon>
        <taxon>Bacillati</taxon>
        <taxon>Actinomycetota</taxon>
        <taxon>Rubrobacteria</taxon>
        <taxon>Rubrobacterales</taxon>
        <taxon>Rubrobacteraceae</taxon>
        <taxon>Rubrobacter</taxon>
    </lineage>
</organism>
<dbReference type="RefSeq" id="WP_166174423.1">
    <property type="nucleotide sequence ID" value="NZ_CP045119.1"/>
</dbReference>
<feature type="transmembrane region" description="Helical" evidence="6">
    <location>
        <begin position="182"/>
        <end position="201"/>
    </location>
</feature>
<feature type="transmembrane region" description="Helical" evidence="6">
    <location>
        <begin position="59"/>
        <end position="86"/>
    </location>
</feature>
<comment type="subcellular location">
    <subcellularLocation>
        <location evidence="1">Cell membrane</location>
        <topology evidence="1">Multi-pass membrane protein</topology>
    </subcellularLocation>
</comment>
<dbReference type="Gene3D" id="1.20.1740.10">
    <property type="entry name" value="Amino acid/polyamine transporter I"/>
    <property type="match status" value="1"/>
</dbReference>
<reference evidence="7 8" key="1">
    <citation type="submission" date="2019-10" db="EMBL/GenBank/DDBJ databases">
        <title>Rubrobacter sp nov SCSIO 52090 isolated from a deep-sea sediment in the South China Sea.</title>
        <authorList>
            <person name="Chen R.W."/>
        </authorList>
    </citation>
    <scope>NUCLEOTIDE SEQUENCE [LARGE SCALE GENOMIC DNA]</scope>
    <source>
        <strain evidence="7 8">SCSIO 52909</strain>
    </source>
</reference>
<dbReference type="GO" id="GO:0005886">
    <property type="term" value="C:plasma membrane"/>
    <property type="evidence" value="ECO:0007669"/>
    <property type="project" value="UniProtKB-SubCell"/>
</dbReference>
<feature type="transmembrane region" description="Helical" evidence="6">
    <location>
        <begin position="31"/>
        <end position="52"/>
    </location>
</feature>